<name>A0ABT6LZD6_9ACTN</name>
<evidence type="ECO:0000313" key="3">
    <source>
        <dbReference type="Proteomes" id="UP001160499"/>
    </source>
</evidence>
<protein>
    <submittedName>
        <fullName evidence="2">Uncharacterized protein</fullName>
    </submittedName>
</protein>
<gene>
    <name evidence="2" type="ORF">M2283_009018</name>
</gene>
<evidence type="ECO:0000313" key="2">
    <source>
        <dbReference type="EMBL" id="MDH6221671.1"/>
    </source>
</evidence>
<feature type="region of interest" description="Disordered" evidence="1">
    <location>
        <begin position="40"/>
        <end position="67"/>
    </location>
</feature>
<evidence type="ECO:0000256" key="1">
    <source>
        <dbReference type="SAM" id="MobiDB-lite"/>
    </source>
</evidence>
<sequence length="67" mass="7422">PRTHRRIHTNLANRNGQATHIVLNIDQMLSKGSTGGAVVRTPLSSLPSMENQPSRSTMSWMMPELPL</sequence>
<dbReference type="EMBL" id="JARXVH010000024">
    <property type="protein sequence ID" value="MDH6221671.1"/>
    <property type="molecule type" value="Genomic_DNA"/>
</dbReference>
<feature type="non-terminal residue" evidence="2">
    <location>
        <position position="1"/>
    </location>
</feature>
<dbReference type="Proteomes" id="UP001160499">
    <property type="component" value="Unassembled WGS sequence"/>
</dbReference>
<feature type="compositionally biased region" description="Polar residues" evidence="1">
    <location>
        <begin position="42"/>
        <end position="59"/>
    </location>
</feature>
<keyword evidence="3" id="KW-1185">Reference proteome</keyword>
<accession>A0ABT6LZD6</accession>
<dbReference type="RefSeq" id="WP_280882366.1">
    <property type="nucleotide sequence ID" value="NZ_JARXVH010000024.1"/>
</dbReference>
<organism evidence="2 3">
    <name type="scientific">Streptomyces pseudovenezuelae</name>
    <dbReference type="NCBI Taxonomy" id="67350"/>
    <lineage>
        <taxon>Bacteria</taxon>
        <taxon>Bacillati</taxon>
        <taxon>Actinomycetota</taxon>
        <taxon>Actinomycetes</taxon>
        <taxon>Kitasatosporales</taxon>
        <taxon>Streptomycetaceae</taxon>
        <taxon>Streptomyces</taxon>
        <taxon>Streptomyces aurantiacus group</taxon>
    </lineage>
</organism>
<proteinExistence type="predicted"/>
<reference evidence="2 3" key="1">
    <citation type="submission" date="2023-04" db="EMBL/GenBank/DDBJ databases">
        <title>Forest soil microbial communities from Buena Vista Peninsula, Colon Province, Panama.</title>
        <authorList>
            <person name="Bouskill N."/>
        </authorList>
    </citation>
    <scope>NUCLEOTIDE SEQUENCE [LARGE SCALE GENOMIC DNA]</scope>
    <source>
        <strain evidence="2 3">GGS1</strain>
    </source>
</reference>
<comment type="caution">
    <text evidence="2">The sequence shown here is derived from an EMBL/GenBank/DDBJ whole genome shotgun (WGS) entry which is preliminary data.</text>
</comment>